<evidence type="ECO:0000256" key="1">
    <source>
        <dbReference type="ARBA" id="ARBA00022837"/>
    </source>
</evidence>
<reference evidence="4" key="1">
    <citation type="submission" date="2013-02" db="EMBL/GenBank/DDBJ databases">
        <authorList>
            <person name="Hughes D."/>
        </authorList>
    </citation>
    <scope>NUCLEOTIDE SEQUENCE</scope>
    <source>
        <strain>Durham</strain>
        <strain evidence="4">NC isolate 2 -- Noor lab</strain>
    </source>
</reference>
<evidence type="ECO:0000259" key="2">
    <source>
        <dbReference type="PROSITE" id="PS50222"/>
    </source>
</evidence>
<accession>T1GZJ1</accession>
<name>T1GZJ1_MEGSC</name>
<dbReference type="STRING" id="36166.T1GZJ1"/>
<dbReference type="Gene3D" id="1.10.238.10">
    <property type="entry name" value="EF-hand"/>
    <property type="match status" value="1"/>
</dbReference>
<feature type="domain" description="EF-hand" evidence="2">
    <location>
        <begin position="4"/>
        <end position="39"/>
    </location>
</feature>
<dbReference type="InterPro" id="IPR002048">
    <property type="entry name" value="EF_hand_dom"/>
</dbReference>
<dbReference type="EnsemblMetazoa" id="MESCA009294-RA">
    <property type="protein sequence ID" value="MESCA009294-PA"/>
    <property type="gene ID" value="MESCA009294"/>
</dbReference>
<dbReference type="EMBL" id="CAQQ02141565">
    <property type="status" value="NOT_ANNOTATED_CDS"/>
    <property type="molecule type" value="Genomic_DNA"/>
</dbReference>
<dbReference type="PROSITE" id="PS50222">
    <property type="entry name" value="EF_HAND_2"/>
    <property type="match status" value="1"/>
</dbReference>
<reference evidence="3" key="2">
    <citation type="submission" date="2015-06" db="UniProtKB">
        <authorList>
            <consortium name="EnsemblMetazoa"/>
        </authorList>
    </citation>
    <scope>IDENTIFICATION</scope>
</reference>
<dbReference type="PROSITE" id="PS00018">
    <property type="entry name" value="EF_HAND_1"/>
    <property type="match status" value="1"/>
</dbReference>
<evidence type="ECO:0000313" key="4">
    <source>
        <dbReference type="Proteomes" id="UP000015102"/>
    </source>
</evidence>
<keyword evidence="1" id="KW-0106">Calcium</keyword>
<organism evidence="3 4">
    <name type="scientific">Megaselia scalaris</name>
    <name type="common">Humpbacked fly</name>
    <name type="synonym">Phora scalaris</name>
    <dbReference type="NCBI Taxonomy" id="36166"/>
    <lineage>
        <taxon>Eukaryota</taxon>
        <taxon>Metazoa</taxon>
        <taxon>Ecdysozoa</taxon>
        <taxon>Arthropoda</taxon>
        <taxon>Hexapoda</taxon>
        <taxon>Insecta</taxon>
        <taxon>Pterygota</taxon>
        <taxon>Neoptera</taxon>
        <taxon>Endopterygota</taxon>
        <taxon>Diptera</taxon>
        <taxon>Brachycera</taxon>
        <taxon>Muscomorpha</taxon>
        <taxon>Platypezoidea</taxon>
        <taxon>Phoridae</taxon>
        <taxon>Megaseliini</taxon>
        <taxon>Megaselia</taxon>
    </lineage>
</organism>
<protein>
    <recommendedName>
        <fullName evidence="2">EF-hand domain-containing protein</fullName>
    </recommendedName>
</protein>
<dbReference type="SUPFAM" id="SSF47473">
    <property type="entry name" value="EF-hand"/>
    <property type="match status" value="1"/>
</dbReference>
<sequence length="130" mass="15216">CRGPNVERIKFCFKIFDIDRDGVLNYEEIDQMTDILMFVAKENAQYSEMFSKQAVLNDIVNFGKKNNDLAFSDSVETFQLKQEDFLMWTVENSMNLIQPFLDLTFEVCHIVFGLRPQCKHLENDIGKISF</sequence>
<dbReference type="Proteomes" id="UP000015102">
    <property type="component" value="Unassembled WGS sequence"/>
</dbReference>
<proteinExistence type="predicted"/>
<dbReference type="HOGENOM" id="CLU_1943429_0_0_1"/>
<dbReference type="AlphaFoldDB" id="T1GZJ1"/>
<evidence type="ECO:0000313" key="3">
    <source>
        <dbReference type="EnsemblMetazoa" id="MESCA009294-PA"/>
    </source>
</evidence>
<dbReference type="InterPro" id="IPR011992">
    <property type="entry name" value="EF-hand-dom_pair"/>
</dbReference>
<dbReference type="GO" id="GO:0005509">
    <property type="term" value="F:calcium ion binding"/>
    <property type="evidence" value="ECO:0007669"/>
    <property type="project" value="InterPro"/>
</dbReference>
<keyword evidence="4" id="KW-1185">Reference proteome</keyword>
<dbReference type="InterPro" id="IPR018247">
    <property type="entry name" value="EF_Hand_1_Ca_BS"/>
</dbReference>